<feature type="transmembrane region" description="Helical" evidence="1">
    <location>
        <begin position="80"/>
        <end position="104"/>
    </location>
</feature>
<reference evidence="2 3" key="1">
    <citation type="submission" date="2018-08" db="EMBL/GenBank/DDBJ databases">
        <title>Diversity &amp; Physiological Properties of Lignin-Decomposing Actinobacteria from Soil.</title>
        <authorList>
            <person name="Roh S.G."/>
            <person name="Kim S.B."/>
        </authorList>
    </citation>
    <scope>NUCLEOTIDE SEQUENCE [LARGE SCALE GENOMIC DNA]</scope>
    <source>
        <strain evidence="2 3">MMS17-GH009</strain>
    </source>
</reference>
<dbReference type="AlphaFoldDB" id="A0A372ZPA8"/>
<keyword evidence="3" id="KW-1185">Reference proteome</keyword>
<feature type="transmembrane region" description="Helical" evidence="1">
    <location>
        <begin position="39"/>
        <end position="60"/>
    </location>
</feature>
<keyword evidence="1" id="KW-0812">Transmembrane</keyword>
<dbReference type="EMBL" id="QVIG01000001">
    <property type="protein sequence ID" value="RGD57085.1"/>
    <property type="molecule type" value="Genomic_DNA"/>
</dbReference>
<feature type="transmembrane region" description="Helical" evidence="1">
    <location>
        <begin position="156"/>
        <end position="180"/>
    </location>
</feature>
<evidence type="ECO:0000313" key="3">
    <source>
        <dbReference type="Proteomes" id="UP000263377"/>
    </source>
</evidence>
<keyword evidence="1" id="KW-1133">Transmembrane helix</keyword>
<name>A0A372ZPA8_9ACTN</name>
<feature type="transmembrane region" description="Helical" evidence="1">
    <location>
        <begin position="111"/>
        <end position="129"/>
    </location>
</feature>
<evidence type="ECO:0000256" key="1">
    <source>
        <dbReference type="SAM" id="Phobius"/>
    </source>
</evidence>
<protein>
    <submittedName>
        <fullName evidence="2">ABC transporter permease</fullName>
    </submittedName>
</protein>
<gene>
    <name evidence="2" type="ORF">DR950_04110</name>
</gene>
<evidence type="ECO:0000313" key="2">
    <source>
        <dbReference type="EMBL" id="RGD57085.1"/>
    </source>
</evidence>
<organism evidence="2 3">
    <name type="scientific">Kitasatospora xanthocidica</name>
    <dbReference type="NCBI Taxonomy" id="83382"/>
    <lineage>
        <taxon>Bacteria</taxon>
        <taxon>Bacillati</taxon>
        <taxon>Actinomycetota</taxon>
        <taxon>Actinomycetes</taxon>
        <taxon>Kitasatosporales</taxon>
        <taxon>Streptomycetaceae</taxon>
        <taxon>Kitasatospora</taxon>
    </lineage>
</organism>
<proteinExistence type="predicted"/>
<keyword evidence="1" id="KW-0472">Membrane</keyword>
<accession>A0A372ZPA8</accession>
<comment type="caution">
    <text evidence="2">The sequence shown here is derived from an EMBL/GenBank/DDBJ whole genome shotgun (WGS) entry which is preliminary data.</text>
</comment>
<sequence>MLAVGTLGTLAASSEYTTGQIRTTLAAVPRRGQVLVAKALVVGGVSALLGQLLAFLTFLLGRHALSGRHLAVPLGAPGVARAVIGCGLFLSAFALLGLALGFVLRHTAGAVAALFGLFFLSPMLLAPLGDGVSRFGLQSVFEGLGTTVASAGADRLGPVGCFAALAGYLALAFTLAALGLSRRDA</sequence>
<dbReference type="Proteomes" id="UP000263377">
    <property type="component" value="Unassembled WGS sequence"/>
</dbReference>